<gene>
    <name evidence="1" type="ORF">DSO57_1005862</name>
</gene>
<sequence>MKAPPTPKPDRLPPSPDLSPLTASQYTGMSYITLARLVYIMLPSTRPWALIAPLIWWALPSSQQSKFAAEANRIPTGMHYPEKFVNIYAKNSV</sequence>
<reference evidence="1" key="1">
    <citation type="submission" date="2022-04" db="EMBL/GenBank/DDBJ databases">
        <title>Genome of the entomopathogenic fungus Entomophthora muscae.</title>
        <authorList>
            <person name="Elya C."/>
            <person name="Lovett B.R."/>
            <person name="Lee E."/>
            <person name="Macias A.M."/>
            <person name="Hajek A.E."/>
            <person name="De Bivort B.L."/>
            <person name="Kasson M.T."/>
            <person name="De Fine Licht H.H."/>
            <person name="Stajich J.E."/>
        </authorList>
    </citation>
    <scope>NUCLEOTIDE SEQUENCE</scope>
    <source>
        <strain evidence="1">Berkeley</strain>
    </source>
</reference>
<evidence type="ECO:0000313" key="1">
    <source>
        <dbReference type="EMBL" id="KAJ9090125.1"/>
    </source>
</evidence>
<dbReference type="EMBL" id="QTSX02000016">
    <property type="protein sequence ID" value="KAJ9090125.1"/>
    <property type="molecule type" value="Genomic_DNA"/>
</dbReference>
<protein>
    <submittedName>
        <fullName evidence="1">Uncharacterized protein</fullName>
    </submittedName>
</protein>
<accession>A0ACC2UTA0</accession>
<organism evidence="1 2">
    <name type="scientific">Entomophthora muscae</name>
    <dbReference type="NCBI Taxonomy" id="34485"/>
    <lineage>
        <taxon>Eukaryota</taxon>
        <taxon>Fungi</taxon>
        <taxon>Fungi incertae sedis</taxon>
        <taxon>Zoopagomycota</taxon>
        <taxon>Entomophthoromycotina</taxon>
        <taxon>Entomophthoromycetes</taxon>
        <taxon>Entomophthorales</taxon>
        <taxon>Entomophthoraceae</taxon>
        <taxon>Entomophthora</taxon>
    </lineage>
</organism>
<evidence type="ECO:0000313" key="2">
    <source>
        <dbReference type="Proteomes" id="UP001165960"/>
    </source>
</evidence>
<dbReference type="Proteomes" id="UP001165960">
    <property type="component" value="Unassembled WGS sequence"/>
</dbReference>
<comment type="caution">
    <text evidence="1">The sequence shown here is derived from an EMBL/GenBank/DDBJ whole genome shotgun (WGS) entry which is preliminary data.</text>
</comment>
<proteinExistence type="predicted"/>
<name>A0ACC2UTA0_9FUNG</name>
<keyword evidence="2" id="KW-1185">Reference proteome</keyword>